<keyword evidence="2" id="KW-1185">Reference proteome</keyword>
<sequence>MHSKCICRPIPPSQVVLVISNTYGQVRKPVGFKFIASISSILDFGRCVAHPGNQPPPNHIVYCLHFDLVTSTKFSSCISLSSPSSRAPSAFSIWHVHYSAGSFYAHNSMDCPPWTESFDLHQILLCNPDDIYSKEIADKEPQYQQFEFLWMGYFENFISDYAKAKAHENVAAELKLELLSLSVLDNFCGTMSSLMMPLLDTTVTIITHGNFQAMNVVLICSIASSTSTDN</sequence>
<reference evidence="1 2" key="1">
    <citation type="submission" date="2020-08" db="EMBL/GenBank/DDBJ databases">
        <title>Plant Genome Project.</title>
        <authorList>
            <person name="Zhang R.-G."/>
        </authorList>
    </citation>
    <scope>NUCLEOTIDE SEQUENCE [LARGE SCALE GENOMIC DNA]</scope>
    <source>
        <tissue evidence="1">Rhizome</tissue>
    </source>
</reference>
<proteinExistence type="predicted"/>
<dbReference type="AlphaFoldDB" id="A0A8J5LIT9"/>
<dbReference type="EMBL" id="JACMSC010000005">
    <property type="protein sequence ID" value="KAG6521401.1"/>
    <property type="molecule type" value="Genomic_DNA"/>
</dbReference>
<organism evidence="1 2">
    <name type="scientific">Zingiber officinale</name>
    <name type="common">Ginger</name>
    <name type="synonym">Amomum zingiber</name>
    <dbReference type="NCBI Taxonomy" id="94328"/>
    <lineage>
        <taxon>Eukaryota</taxon>
        <taxon>Viridiplantae</taxon>
        <taxon>Streptophyta</taxon>
        <taxon>Embryophyta</taxon>
        <taxon>Tracheophyta</taxon>
        <taxon>Spermatophyta</taxon>
        <taxon>Magnoliopsida</taxon>
        <taxon>Liliopsida</taxon>
        <taxon>Zingiberales</taxon>
        <taxon>Zingiberaceae</taxon>
        <taxon>Zingiber</taxon>
    </lineage>
</organism>
<accession>A0A8J5LIT9</accession>
<name>A0A8J5LIT9_ZINOF</name>
<evidence type="ECO:0000313" key="2">
    <source>
        <dbReference type="Proteomes" id="UP000734854"/>
    </source>
</evidence>
<gene>
    <name evidence="1" type="ORF">ZIOFF_018518</name>
</gene>
<comment type="caution">
    <text evidence="1">The sequence shown here is derived from an EMBL/GenBank/DDBJ whole genome shotgun (WGS) entry which is preliminary data.</text>
</comment>
<protein>
    <submittedName>
        <fullName evidence="1">Uncharacterized protein</fullName>
    </submittedName>
</protein>
<evidence type="ECO:0000313" key="1">
    <source>
        <dbReference type="EMBL" id="KAG6521401.1"/>
    </source>
</evidence>
<dbReference type="Proteomes" id="UP000734854">
    <property type="component" value="Unassembled WGS sequence"/>
</dbReference>